<reference evidence="2" key="1">
    <citation type="submission" date="2023-07" db="EMBL/GenBank/DDBJ databases">
        <title>30 novel species of actinomycetes from the DSMZ collection.</title>
        <authorList>
            <person name="Nouioui I."/>
        </authorList>
    </citation>
    <scope>NUCLEOTIDE SEQUENCE [LARGE SCALE GENOMIC DNA]</scope>
    <source>
        <strain evidence="2">DSM 44938</strain>
    </source>
</reference>
<keyword evidence="2" id="KW-1185">Reference proteome</keyword>
<evidence type="ECO:0000313" key="2">
    <source>
        <dbReference type="Proteomes" id="UP001183246"/>
    </source>
</evidence>
<comment type="caution">
    <text evidence="1">The sequence shown here is derived from an EMBL/GenBank/DDBJ whole genome shotgun (WGS) entry which is preliminary data.</text>
</comment>
<accession>A0ABU2N146</accession>
<name>A0ABU2N146_9ACTN</name>
<protein>
    <submittedName>
        <fullName evidence="1">Uncharacterized protein</fullName>
    </submittedName>
</protein>
<gene>
    <name evidence="1" type="ORF">RM590_33770</name>
</gene>
<dbReference type="EMBL" id="JAVREL010000033">
    <property type="protein sequence ID" value="MDT0347500.1"/>
    <property type="molecule type" value="Genomic_DNA"/>
</dbReference>
<dbReference type="Proteomes" id="UP001183246">
    <property type="component" value="Unassembled WGS sequence"/>
</dbReference>
<proteinExistence type="predicted"/>
<organism evidence="1 2">
    <name type="scientific">Streptomyces litchfieldiae</name>
    <dbReference type="NCBI Taxonomy" id="3075543"/>
    <lineage>
        <taxon>Bacteria</taxon>
        <taxon>Bacillati</taxon>
        <taxon>Actinomycetota</taxon>
        <taxon>Actinomycetes</taxon>
        <taxon>Kitasatosporales</taxon>
        <taxon>Streptomycetaceae</taxon>
        <taxon>Streptomyces</taxon>
    </lineage>
</organism>
<sequence length="43" mass="4788">MRRRASMPPPGVWNPLIDNFRRYHGLSAEVGHGVLSEIAARTA</sequence>
<dbReference type="RefSeq" id="WP_311708623.1">
    <property type="nucleotide sequence ID" value="NZ_JAVREL010000033.1"/>
</dbReference>
<evidence type="ECO:0000313" key="1">
    <source>
        <dbReference type="EMBL" id="MDT0347500.1"/>
    </source>
</evidence>